<comment type="caution">
    <text evidence="2">The sequence shown here is derived from an EMBL/GenBank/DDBJ whole genome shotgun (WGS) entry which is preliminary data.</text>
</comment>
<evidence type="ECO:0000313" key="3">
    <source>
        <dbReference type="Proteomes" id="UP000664940"/>
    </source>
</evidence>
<dbReference type="EMBL" id="JABVXQ010000008">
    <property type="protein sequence ID" value="KAF6094848.1"/>
    <property type="molecule type" value="Genomic_DNA"/>
</dbReference>
<dbReference type="AlphaFoldDB" id="A0A833ZEB3"/>
<sequence>MCAGIMAGTLPACYSSFSTQDCPNPPGASLLPVHGQAPSSHTPGSCLALEPPTPPPPGTQRHLRQCLQRPGVQSQRQDMLLGHCLGGTAECLASTRFMPVTPAYCDSEECLQKPQERFRAVKLFCMMLEW</sequence>
<name>A0A833ZEB3_9CHIR</name>
<gene>
    <name evidence="2" type="ORF">HJG60_011928</name>
</gene>
<protein>
    <submittedName>
        <fullName evidence="2">Uncharacterized protein</fullName>
    </submittedName>
</protein>
<evidence type="ECO:0000256" key="1">
    <source>
        <dbReference type="SAM" id="MobiDB-lite"/>
    </source>
</evidence>
<accession>A0A833ZEB3</accession>
<dbReference type="Proteomes" id="UP000664940">
    <property type="component" value="Unassembled WGS sequence"/>
</dbReference>
<evidence type="ECO:0000313" key="2">
    <source>
        <dbReference type="EMBL" id="KAF6094848.1"/>
    </source>
</evidence>
<proteinExistence type="predicted"/>
<organism evidence="2 3">
    <name type="scientific">Phyllostomus discolor</name>
    <name type="common">pale spear-nosed bat</name>
    <dbReference type="NCBI Taxonomy" id="89673"/>
    <lineage>
        <taxon>Eukaryota</taxon>
        <taxon>Metazoa</taxon>
        <taxon>Chordata</taxon>
        <taxon>Craniata</taxon>
        <taxon>Vertebrata</taxon>
        <taxon>Euteleostomi</taxon>
        <taxon>Mammalia</taxon>
        <taxon>Eutheria</taxon>
        <taxon>Laurasiatheria</taxon>
        <taxon>Chiroptera</taxon>
        <taxon>Yangochiroptera</taxon>
        <taxon>Phyllostomidae</taxon>
        <taxon>Phyllostominae</taxon>
        <taxon>Phyllostomus</taxon>
    </lineage>
</organism>
<reference evidence="2 3" key="1">
    <citation type="journal article" date="2020" name="Nature">
        <title>Six reference-quality genomes reveal evolution of bat adaptations.</title>
        <authorList>
            <person name="Jebb D."/>
            <person name="Huang Z."/>
            <person name="Pippel M."/>
            <person name="Hughes G.M."/>
            <person name="Lavrichenko K."/>
            <person name="Devanna P."/>
            <person name="Winkler S."/>
            <person name="Jermiin L.S."/>
            <person name="Skirmuntt E.C."/>
            <person name="Katzourakis A."/>
            <person name="Burkitt-Gray L."/>
            <person name="Ray D.A."/>
            <person name="Sullivan K.A.M."/>
            <person name="Roscito J.G."/>
            <person name="Kirilenko B.M."/>
            <person name="Davalos L.M."/>
            <person name="Corthals A.P."/>
            <person name="Power M.L."/>
            <person name="Jones G."/>
            <person name="Ransome R.D."/>
            <person name="Dechmann D.K.N."/>
            <person name="Locatelli A.G."/>
            <person name="Puechmaille S.J."/>
            <person name="Fedrigo O."/>
            <person name="Jarvis E.D."/>
            <person name="Hiller M."/>
            <person name="Vernes S.C."/>
            <person name="Myers E.W."/>
            <person name="Teeling E.C."/>
        </authorList>
    </citation>
    <scope>NUCLEOTIDE SEQUENCE [LARGE SCALE GENOMIC DNA]</scope>
    <source>
        <strain evidence="2">Bat1K_MPI-CBG_1</strain>
    </source>
</reference>
<feature type="region of interest" description="Disordered" evidence="1">
    <location>
        <begin position="28"/>
        <end position="62"/>
    </location>
</feature>